<comment type="caution">
    <text evidence="2">The sequence shown here is derived from an EMBL/GenBank/DDBJ whole genome shotgun (WGS) entry which is preliminary data.</text>
</comment>
<sequence length="68" mass="7304">AQVNPYSARASLTERIYPSMPTSQAPLQPQQLSPPVSFQQQNMPPPSSNVFVPPPPVASSAIPNVFSE</sequence>
<evidence type="ECO:0000256" key="1">
    <source>
        <dbReference type="SAM" id="MobiDB-lite"/>
    </source>
</evidence>
<evidence type="ECO:0000313" key="2">
    <source>
        <dbReference type="EMBL" id="CAF4282800.1"/>
    </source>
</evidence>
<gene>
    <name evidence="2" type="ORF">GIL414_LOCUS25052</name>
</gene>
<feature type="region of interest" description="Disordered" evidence="1">
    <location>
        <begin position="1"/>
        <end position="55"/>
    </location>
</feature>
<dbReference type="EMBL" id="CAJOBJ010032871">
    <property type="protein sequence ID" value="CAF4282800.1"/>
    <property type="molecule type" value="Genomic_DNA"/>
</dbReference>
<reference evidence="2" key="1">
    <citation type="submission" date="2021-02" db="EMBL/GenBank/DDBJ databases">
        <authorList>
            <person name="Nowell W R."/>
        </authorList>
    </citation>
    <scope>NUCLEOTIDE SEQUENCE</scope>
</reference>
<feature type="compositionally biased region" description="Low complexity" evidence="1">
    <location>
        <begin position="21"/>
        <end position="41"/>
    </location>
</feature>
<dbReference type="AlphaFoldDB" id="A0A8S2TDB1"/>
<protein>
    <submittedName>
        <fullName evidence="2">Uncharacterized protein</fullName>
    </submittedName>
</protein>
<dbReference type="Proteomes" id="UP000681720">
    <property type="component" value="Unassembled WGS sequence"/>
</dbReference>
<proteinExistence type="predicted"/>
<feature type="non-terminal residue" evidence="2">
    <location>
        <position position="1"/>
    </location>
</feature>
<accession>A0A8S2TDB1</accession>
<organism evidence="2 3">
    <name type="scientific">Rotaria magnacalcarata</name>
    <dbReference type="NCBI Taxonomy" id="392030"/>
    <lineage>
        <taxon>Eukaryota</taxon>
        <taxon>Metazoa</taxon>
        <taxon>Spiralia</taxon>
        <taxon>Gnathifera</taxon>
        <taxon>Rotifera</taxon>
        <taxon>Eurotatoria</taxon>
        <taxon>Bdelloidea</taxon>
        <taxon>Philodinida</taxon>
        <taxon>Philodinidae</taxon>
        <taxon>Rotaria</taxon>
    </lineage>
</organism>
<feature type="compositionally biased region" description="Pro residues" evidence="1">
    <location>
        <begin position="43"/>
        <end position="55"/>
    </location>
</feature>
<evidence type="ECO:0000313" key="3">
    <source>
        <dbReference type="Proteomes" id="UP000681720"/>
    </source>
</evidence>
<name>A0A8S2TDB1_9BILA</name>